<feature type="domain" description="Mur ligase C-terminal" evidence="13">
    <location>
        <begin position="320"/>
        <end position="445"/>
    </location>
</feature>
<keyword evidence="16" id="KW-1185">Reference proteome</keyword>
<evidence type="ECO:0000259" key="14">
    <source>
        <dbReference type="Pfam" id="PF08245"/>
    </source>
</evidence>
<evidence type="ECO:0000256" key="11">
    <source>
        <dbReference type="RuleBase" id="RU004136"/>
    </source>
</evidence>
<dbReference type="AlphaFoldDB" id="A0A8A7KEF3"/>
<comment type="pathway">
    <text evidence="10 11">Cell wall biogenesis; peptidoglycan biosynthesis.</text>
</comment>
<comment type="function">
    <text evidence="10 11">Involved in cell wall formation. Catalyzes the final step in the synthesis of UDP-N-acetylmuramoyl-pentapeptide, the precursor of murein.</text>
</comment>
<dbReference type="InterPro" id="IPR051046">
    <property type="entry name" value="MurCDEF_CellWall_CoF430Synth"/>
</dbReference>
<dbReference type="GO" id="GO:0071555">
    <property type="term" value="P:cell wall organization"/>
    <property type="evidence" value="ECO:0007669"/>
    <property type="project" value="UniProtKB-KW"/>
</dbReference>
<dbReference type="InterPro" id="IPR005863">
    <property type="entry name" value="UDP-N-AcMur_synth"/>
</dbReference>
<evidence type="ECO:0000313" key="15">
    <source>
        <dbReference type="EMBL" id="QTL98038.1"/>
    </source>
</evidence>
<evidence type="ECO:0000256" key="7">
    <source>
        <dbReference type="ARBA" id="ARBA00022984"/>
    </source>
</evidence>
<evidence type="ECO:0000256" key="3">
    <source>
        <dbReference type="ARBA" id="ARBA00022618"/>
    </source>
</evidence>
<dbReference type="InterPro" id="IPR004101">
    <property type="entry name" value="Mur_ligase_C"/>
</dbReference>
<dbReference type="InterPro" id="IPR013221">
    <property type="entry name" value="Mur_ligase_cen"/>
</dbReference>
<dbReference type="GO" id="GO:0008360">
    <property type="term" value="P:regulation of cell shape"/>
    <property type="evidence" value="ECO:0007669"/>
    <property type="project" value="UniProtKB-KW"/>
</dbReference>
<comment type="subcellular location">
    <subcellularLocation>
        <location evidence="10 11">Cytoplasm</location>
    </subcellularLocation>
</comment>
<keyword evidence="9 10" id="KW-0961">Cell wall biogenesis/degradation</keyword>
<dbReference type="SUPFAM" id="SSF63418">
    <property type="entry name" value="MurE/MurF N-terminal domain"/>
    <property type="match status" value="1"/>
</dbReference>
<evidence type="ECO:0000256" key="6">
    <source>
        <dbReference type="ARBA" id="ARBA00022960"/>
    </source>
</evidence>
<evidence type="ECO:0000256" key="2">
    <source>
        <dbReference type="ARBA" id="ARBA00022598"/>
    </source>
</evidence>
<dbReference type="EC" id="6.3.2.10" evidence="10 11"/>
<evidence type="ECO:0000256" key="4">
    <source>
        <dbReference type="ARBA" id="ARBA00022741"/>
    </source>
</evidence>
<name>A0A8A7KEF3_9FIRM</name>
<evidence type="ECO:0000259" key="12">
    <source>
        <dbReference type="Pfam" id="PF01225"/>
    </source>
</evidence>
<evidence type="ECO:0000256" key="5">
    <source>
        <dbReference type="ARBA" id="ARBA00022840"/>
    </source>
</evidence>
<dbReference type="HAMAP" id="MF_02019">
    <property type="entry name" value="MurF"/>
    <property type="match status" value="1"/>
</dbReference>
<gene>
    <name evidence="10 15" type="primary">murF</name>
    <name evidence="15" type="ORF">GM661_08650</name>
</gene>
<dbReference type="Gene3D" id="3.90.190.20">
    <property type="entry name" value="Mur ligase, C-terminal domain"/>
    <property type="match status" value="1"/>
</dbReference>
<keyword evidence="6 10" id="KW-0133">Cell shape</keyword>
<dbReference type="SUPFAM" id="SSF53244">
    <property type="entry name" value="MurD-like peptide ligases, peptide-binding domain"/>
    <property type="match status" value="1"/>
</dbReference>
<sequence length="461" mass="49916">MKDMELGEIVKAVEGVLVQGNRNKKIKGVSIDSRTIKADELFIAIPGEKFNGHDFIDDAAVNGAAAFIISDEVELPERAAYIVVNDTTEALQQLAAYYRQQIDDLTVIAITGSAGKTTTKDMIAALLASKYKVHKTQGNFNNYYGLPLTLLELQGDEDIAVLEMGMSSLGEISLLTSIALPQIGVITNVGETHLESLGTIENVAQGKSELIAALPEDGIAILNYDNSYVRDMKSVFKGEKIIYYGFNKAVDISASNIRIDNKGTSFLIEYQDDKRDILIDKPGRHNVYNALAAIAVARELAVGWNSIKKALLSVDLSSLRWDVQKKKGGITIINDSYNANPLSMEAAVDAVCESAEDRVILVLGAMLELGSNESRAHLELGKKIADSAVDVLITVGEIAQLIARGAIQGNMKKENIHIFDNNKQAAVLLNNILVGNDTVLVKGSRRNKMEEIVEIIGGQGG</sequence>
<dbReference type="InterPro" id="IPR036615">
    <property type="entry name" value="Mur_ligase_C_dom_sf"/>
</dbReference>
<dbReference type="Gene3D" id="3.40.1390.10">
    <property type="entry name" value="MurE/MurF, N-terminal domain"/>
    <property type="match status" value="1"/>
</dbReference>
<keyword evidence="2 10" id="KW-0436">Ligase</keyword>
<accession>A0A8A7KEF3</accession>
<reference evidence="15" key="1">
    <citation type="submission" date="2019-12" db="EMBL/GenBank/DDBJ databases">
        <authorList>
            <person name="zhang j."/>
            <person name="sun C.M."/>
        </authorList>
    </citation>
    <scope>NUCLEOTIDE SEQUENCE</scope>
    <source>
        <strain evidence="15">NS-1</strain>
    </source>
</reference>
<dbReference type="GO" id="GO:0051301">
    <property type="term" value="P:cell division"/>
    <property type="evidence" value="ECO:0007669"/>
    <property type="project" value="UniProtKB-KW"/>
</dbReference>
<dbReference type="GO" id="GO:0047480">
    <property type="term" value="F:UDP-N-acetylmuramoyl-tripeptide-D-alanyl-D-alanine ligase activity"/>
    <property type="evidence" value="ECO:0007669"/>
    <property type="project" value="UniProtKB-UniRule"/>
</dbReference>
<evidence type="ECO:0000259" key="13">
    <source>
        <dbReference type="Pfam" id="PF02875"/>
    </source>
</evidence>
<evidence type="ECO:0000313" key="16">
    <source>
        <dbReference type="Proteomes" id="UP000665020"/>
    </source>
</evidence>
<dbReference type="SUPFAM" id="SSF53623">
    <property type="entry name" value="MurD-like peptide ligases, catalytic domain"/>
    <property type="match status" value="1"/>
</dbReference>
<protein>
    <recommendedName>
        <fullName evidence="10 11">UDP-N-acetylmuramoyl-tripeptide--D-alanyl-D-alanine ligase</fullName>
        <ecNumber evidence="10 11">6.3.2.10</ecNumber>
    </recommendedName>
    <alternativeName>
        <fullName evidence="10">D-alanyl-D-alanine-adding enzyme</fullName>
    </alternativeName>
</protein>
<dbReference type="InterPro" id="IPR035911">
    <property type="entry name" value="MurE/MurF_N"/>
</dbReference>
<dbReference type="Pfam" id="PF02875">
    <property type="entry name" value="Mur_ligase_C"/>
    <property type="match status" value="1"/>
</dbReference>
<proteinExistence type="inferred from homology"/>
<keyword evidence="3 10" id="KW-0132">Cell division</keyword>
<keyword evidence="8 10" id="KW-0131">Cell cycle</keyword>
<keyword evidence="7 10" id="KW-0573">Peptidoglycan synthesis</keyword>
<dbReference type="Pfam" id="PF08245">
    <property type="entry name" value="Mur_ligase_M"/>
    <property type="match status" value="1"/>
</dbReference>
<dbReference type="Gene3D" id="3.40.1190.10">
    <property type="entry name" value="Mur-like, catalytic domain"/>
    <property type="match status" value="1"/>
</dbReference>
<feature type="binding site" evidence="10">
    <location>
        <begin position="112"/>
        <end position="118"/>
    </location>
    <ligand>
        <name>ATP</name>
        <dbReference type="ChEBI" id="CHEBI:30616"/>
    </ligand>
</feature>
<keyword evidence="5 10" id="KW-0067">ATP-binding</keyword>
<comment type="similarity">
    <text evidence="10">Belongs to the MurCDEF family. MurF subfamily.</text>
</comment>
<dbReference type="GO" id="GO:0005737">
    <property type="term" value="C:cytoplasm"/>
    <property type="evidence" value="ECO:0007669"/>
    <property type="project" value="UniProtKB-SubCell"/>
</dbReference>
<evidence type="ECO:0000256" key="8">
    <source>
        <dbReference type="ARBA" id="ARBA00023306"/>
    </source>
</evidence>
<evidence type="ECO:0000256" key="1">
    <source>
        <dbReference type="ARBA" id="ARBA00022490"/>
    </source>
</evidence>
<organism evidence="15 16">
    <name type="scientific">Iocasia fonsfrigidae</name>
    <dbReference type="NCBI Taxonomy" id="2682810"/>
    <lineage>
        <taxon>Bacteria</taxon>
        <taxon>Bacillati</taxon>
        <taxon>Bacillota</taxon>
        <taxon>Clostridia</taxon>
        <taxon>Halanaerobiales</taxon>
        <taxon>Halanaerobiaceae</taxon>
        <taxon>Iocasia</taxon>
    </lineage>
</organism>
<keyword evidence="1 10" id="KW-0963">Cytoplasm</keyword>
<dbReference type="GO" id="GO:0009252">
    <property type="term" value="P:peptidoglycan biosynthetic process"/>
    <property type="evidence" value="ECO:0007669"/>
    <property type="project" value="UniProtKB-UniRule"/>
</dbReference>
<dbReference type="InterPro" id="IPR036565">
    <property type="entry name" value="Mur-like_cat_sf"/>
</dbReference>
<dbReference type="PANTHER" id="PTHR43024">
    <property type="entry name" value="UDP-N-ACETYLMURAMOYL-TRIPEPTIDE--D-ALANYL-D-ALANINE LIGASE"/>
    <property type="match status" value="1"/>
</dbReference>
<comment type="catalytic activity">
    <reaction evidence="10 11">
        <text>D-alanyl-D-alanine + UDP-N-acetyl-alpha-D-muramoyl-L-alanyl-gamma-D-glutamyl-meso-2,6-diaminopimelate + ATP = UDP-N-acetyl-alpha-D-muramoyl-L-alanyl-gamma-D-glutamyl-meso-2,6-diaminopimeloyl-D-alanyl-D-alanine + ADP + phosphate + H(+)</text>
        <dbReference type="Rhea" id="RHEA:28374"/>
        <dbReference type="ChEBI" id="CHEBI:15378"/>
        <dbReference type="ChEBI" id="CHEBI:30616"/>
        <dbReference type="ChEBI" id="CHEBI:43474"/>
        <dbReference type="ChEBI" id="CHEBI:57822"/>
        <dbReference type="ChEBI" id="CHEBI:61386"/>
        <dbReference type="ChEBI" id="CHEBI:83905"/>
        <dbReference type="ChEBI" id="CHEBI:456216"/>
        <dbReference type="EC" id="6.3.2.10"/>
    </reaction>
</comment>
<dbReference type="EMBL" id="CP046640">
    <property type="protein sequence ID" value="QTL98038.1"/>
    <property type="molecule type" value="Genomic_DNA"/>
</dbReference>
<dbReference type="NCBIfam" id="TIGR01143">
    <property type="entry name" value="murF"/>
    <property type="match status" value="1"/>
</dbReference>
<evidence type="ECO:0000256" key="10">
    <source>
        <dbReference type="HAMAP-Rule" id="MF_02019"/>
    </source>
</evidence>
<dbReference type="RefSeq" id="WP_230869628.1">
    <property type="nucleotide sequence ID" value="NZ_CP046640.1"/>
</dbReference>
<dbReference type="PANTHER" id="PTHR43024:SF1">
    <property type="entry name" value="UDP-N-ACETYLMURAMOYL-TRIPEPTIDE--D-ALANYL-D-ALANINE LIGASE"/>
    <property type="match status" value="1"/>
</dbReference>
<feature type="domain" description="Mur ligase N-terminal catalytic" evidence="12">
    <location>
        <begin position="25"/>
        <end position="98"/>
    </location>
</feature>
<dbReference type="Pfam" id="PF01225">
    <property type="entry name" value="Mur_ligase"/>
    <property type="match status" value="1"/>
</dbReference>
<keyword evidence="4 10" id="KW-0547">Nucleotide-binding</keyword>
<evidence type="ECO:0000256" key="9">
    <source>
        <dbReference type="ARBA" id="ARBA00023316"/>
    </source>
</evidence>
<dbReference type="GO" id="GO:0005524">
    <property type="term" value="F:ATP binding"/>
    <property type="evidence" value="ECO:0007669"/>
    <property type="project" value="UniProtKB-UniRule"/>
</dbReference>
<dbReference type="InterPro" id="IPR000713">
    <property type="entry name" value="Mur_ligase_N"/>
</dbReference>
<dbReference type="Proteomes" id="UP000665020">
    <property type="component" value="Chromosome"/>
</dbReference>
<feature type="domain" description="Mur ligase central" evidence="14">
    <location>
        <begin position="110"/>
        <end position="297"/>
    </location>
</feature>
<dbReference type="KEGG" id="ifn:GM661_08650"/>
<dbReference type="UniPathway" id="UPA00219"/>